<dbReference type="KEGG" id="ebla:JGUZn3_15760"/>
<evidence type="ECO:0000313" key="2">
    <source>
        <dbReference type="Proteomes" id="UP000516349"/>
    </source>
</evidence>
<protein>
    <submittedName>
        <fullName evidence="1">Uncharacterized protein</fullName>
    </submittedName>
</protein>
<evidence type="ECO:0000313" key="1">
    <source>
        <dbReference type="EMBL" id="QNT78799.1"/>
    </source>
</evidence>
<dbReference type="AlphaFoldDB" id="A0A7H1NSN9"/>
<sequence length="469" mass="49723">MATLTSYNNTRISGLSIIYIATYKGGDTLYDTSFLDDTGSDYVARNYHILLSPINGGSLAFTPSHEDFIPTFYNSVTPSSGQTLIDITQANTNMVNAYGTGSHFSFVLTGEQNGKFFGHSEEDKNTVFVTVSANNTNTAPRSYELQNTLLVLNGTYSVPSFILDYGGNMIWAGDKTLSMSLQDRTAPNPIESEPGFSSTSLQTLVNSNQTTIAAGKATGTINIDQFPDAELSGRKVNIILDTLNTSNTSYTVIQNAPVEAAIFQKTGSLSFSGSHTNLILNDAALSNTYLSATLLGEDTIWNGNGYADITHQGGSNVIVTNGRGSLSITGASQDSSASSLSPSDNSLKIYGLGPTEGNVTYKQGIENATISGLNSQLNAVLGQGSALIDTSQFKGNSDSFYNIIVGTGNVILENFLPKTAGSTNHISLGTDQNILSASYTNSGNTVYTLNTGNTVTLTHIDTHTQSIFI</sequence>
<proteinExistence type="predicted"/>
<dbReference type="Proteomes" id="UP000516349">
    <property type="component" value="Chromosome"/>
</dbReference>
<gene>
    <name evidence="1" type="ORF">JGUZn3_15760</name>
</gene>
<organism evidence="1 2">
    <name type="scientific">Entomobacter blattae</name>
    <dbReference type="NCBI Taxonomy" id="2762277"/>
    <lineage>
        <taxon>Bacteria</taxon>
        <taxon>Pseudomonadati</taxon>
        <taxon>Pseudomonadota</taxon>
        <taxon>Alphaproteobacteria</taxon>
        <taxon>Acetobacterales</taxon>
        <taxon>Acetobacteraceae</taxon>
        <taxon>Entomobacter</taxon>
    </lineage>
</organism>
<keyword evidence="2" id="KW-1185">Reference proteome</keyword>
<accession>A0A7H1NSN9</accession>
<name>A0A7H1NSN9_9PROT</name>
<reference evidence="1 2" key="1">
    <citation type="submission" date="2020-08" db="EMBL/GenBank/DDBJ databases">
        <title>Complete genome sequence of Entomobacter blattae G55GP.</title>
        <authorList>
            <person name="Poehlein A."/>
            <person name="Guzman J."/>
            <person name="Daniel R."/>
            <person name="Vilcinskas A."/>
        </authorList>
    </citation>
    <scope>NUCLEOTIDE SEQUENCE [LARGE SCALE GENOMIC DNA]</scope>
    <source>
        <strain evidence="1 2">G55GP</strain>
    </source>
</reference>
<dbReference type="RefSeq" id="WP_203413030.1">
    <property type="nucleotide sequence ID" value="NZ_CP060244.1"/>
</dbReference>
<dbReference type="EMBL" id="CP060244">
    <property type="protein sequence ID" value="QNT78799.1"/>
    <property type="molecule type" value="Genomic_DNA"/>
</dbReference>